<evidence type="ECO:0000313" key="3">
    <source>
        <dbReference type="EMBL" id="CAD9663801.1"/>
    </source>
</evidence>
<sequence length="263" mass="30244">MVEDLKLRGNEAFARGAFDVAEQLYSEAIDLAPSSHVLWSNRAAARLQLKQHESALSDAEQCIVLEPSWVKGYHRRALALKGLERMDEAFQSYQEACRQAPEDLWVRREMKKFRHELVKWNASRPVTSSDHFVSIFKRLDDIWDRLSTLAYFWNASDSGERLMIFQRFLEVLAGGSTPADPSVYTEEMMQPLPTKNYEHASKEPISLWMDFFNSLESGQKVELFARLWDVTSEAEKGLIVKDLQFFVLGSAETADQRADEVDE</sequence>
<dbReference type="GO" id="GO:0051879">
    <property type="term" value="F:Hsp90 protein binding"/>
    <property type="evidence" value="ECO:0007669"/>
    <property type="project" value="TreeGrafter"/>
</dbReference>
<dbReference type="AlphaFoldDB" id="A0A7S2R9U6"/>
<evidence type="ECO:0000256" key="2">
    <source>
        <dbReference type="ARBA" id="ARBA00022803"/>
    </source>
</evidence>
<proteinExistence type="predicted"/>
<protein>
    <submittedName>
        <fullName evidence="3">Uncharacterized protein</fullName>
    </submittedName>
</protein>
<dbReference type="SMART" id="SM00028">
    <property type="entry name" value="TPR"/>
    <property type="match status" value="3"/>
</dbReference>
<dbReference type="Pfam" id="PF13181">
    <property type="entry name" value="TPR_8"/>
    <property type="match status" value="1"/>
</dbReference>
<reference evidence="3" key="1">
    <citation type="submission" date="2021-01" db="EMBL/GenBank/DDBJ databases">
        <authorList>
            <person name="Corre E."/>
            <person name="Pelletier E."/>
            <person name="Niang G."/>
            <person name="Scheremetjew M."/>
            <person name="Finn R."/>
            <person name="Kale V."/>
            <person name="Holt S."/>
            <person name="Cochrane G."/>
            <person name="Meng A."/>
            <person name="Brown T."/>
            <person name="Cohen L."/>
        </authorList>
    </citation>
    <scope>NUCLEOTIDE SEQUENCE</scope>
    <source>
        <strain evidence="3">CCMP1243</strain>
    </source>
</reference>
<accession>A0A7S2R9U6</accession>
<dbReference type="InterPro" id="IPR019734">
    <property type="entry name" value="TPR_rpt"/>
</dbReference>
<evidence type="ECO:0000256" key="1">
    <source>
        <dbReference type="ARBA" id="ARBA00022737"/>
    </source>
</evidence>
<dbReference type="EMBL" id="HBHJ01002960">
    <property type="protein sequence ID" value="CAD9663801.1"/>
    <property type="molecule type" value="Transcribed_RNA"/>
</dbReference>
<keyword evidence="2" id="KW-0802">TPR repeat</keyword>
<gene>
    <name evidence="3" type="ORF">RMAR1173_LOCUS1877</name>
</gene>
<keyword evidence="1" id="KW-0677">Repeat</keyword>
<dbReference type="PANTHER" id="PTHR22904">
    <property type="entry name" value="TPR REPEAT CONTAINING PROTEIN"/>
    <property type="match status" value="1"/>
</dbReference>
<dbReference type="InterPro" id="IPR011990">
    <property type="entry name" value="TPR-like_helical_dom_sf"/>
</dbReference>
<organism evidence="3">
    <name type="scientific">Rhizochromulina marina</name>
    <dbReference type="NCBI Taxonomy" id="1034831"/>
    <lineage>
        <taxon>Eukaryota</taxon>
        <taxon>Sar</taxon>
        <taxon>Stramenopiles</taxon>
        <taxon>Ochrophyta</taxon>
        <taxon>Dictyochophyceae</taxon>
        <taxon>Rhizochromulinales</taxon>
        <taxon>Rhizochromulina</taxon>
    </lineage>
</organism>
<dbReference type="PANTHER" id="PTHR22904:SF523">
    <property type="entry name" value="STRESS-INDUCED-PHOSPHOPROTEIN 1"/>
    <property type="match status" value="1"/>
</dbReference>
<name>A0A7S2R9U6_9STRA</name>
<dbReference type="SUPFAM" id="SSF48452">
    <property type="entry name" value="TPR-like"/>
    <property type="match status" value="1"/>
</dbReference>
<dbReference type="Gene3D" id="1.25.40.10">
    <property type="entry name" value="Tetratricopeptide repeat domain"/>
    <property type="match status" value="1"/>
</dbReference>